<protein>
    <submittedName>
        <fullName evidence="1">Uncharacterized protein</fullName>
    </submittedName>
</protein>
<sequence length="96" mass="11089">MQLAARLLKSSRRLTEQSEKWISSHFYRMFRTYRQVKVATNSIACVAGHSKFLSPINAKTVIWQPASTLNRMRSIRSRCGPTIMFLSYVFCVSHGF</sequence>
<dbReference type="EMBL" id="BPLR01011586">
    <property type="protein sequence ID" value="GIY47496.1"/>
    <property type="molecule type" value="Genomic_DNA"/>
</dbReference>
<comment type="caution">
    <text evidence="1">The sequence shown here is derived from an EMBL/GenBank/DDBJ whole genome shotgun (WGS) entry which is preliminary data.</text>
</comment>
<keyword evidence="2" id="KW-1185">Reference proteome</keyword>
<organism evidence="1 2">
    <name type="scientific">Caerostris extrusa</name>
    <name type="common">Bark spider</name>
    <name type="synonym">Caerostris bankana</name>
    <dbReference type="NCBI Taxonomy" id="172846"/>
    <lineage>
        <taxon>Eukaryota</taxon>
        <taxon>Metazoa</taxon>
        <taxon>Ecdysozoa</taxon>
        <taxon>Arthropoda</taxon>
        <taxon>Chelicerata</taxon>
        <taxon>Arachnida</taxon>
        <taxon>Araneae</taxon>
        <taxon>Araneomorphae</taxon>
        <taxon>Entelegynae</taxon>
        <taxon>Araneoidea</taxon>
        <taxon>Araneidae</taxon>
        <taxon>Caerostris</taxon>
    </lineage>
</organism>
<gene>
    <name evidence="1" type="ORF">CEXT_675191</name>
</gene>
<evidence type="ECO:0000313" key="2">
    <source>
        <dbReference type="Proteomes" id="UP001054945"/>
    </source>
</evidence>
<dbReference type="Proteomes" id="UP001054945">
    <property type="component" value="Unassembled WGS sequence"/>
</dbReference>
<evidence type="ECO:0000313" key="1">
    <source>
        <dbReference type="EMBL" id="GIY47496.1"/>
    </source>
</evidence>
<accession>A0AAV4TPQ5</accession>
<name>A0AAV4TPQ5_CAEEX</name>
<proteinExistence type="predicted"/>
<reference evidence="1 2" key="1">
    <citation type="submission" date="2021-06" db="EMBL/GenBank/DDBJ databases">
        <title>Caerostris extrusa draft genome.</title>
        <authorList>
            <person name="Kono N."/>
            <person name="Arakawa K."/>
        </authorList>
    </citation>
    <scope>NUCLEOTIDE SEQUENCE [LARGE SCALE GENOMIC DNA]</scope>
</reference>
<dbReference type="AlphaFoldDB" id="A0AAV4TPQ5"/>